<gene>
    <name evidence="1" type="ORF">EVAR_37184_1</name>
</gene>
<evidence type="ECO:0000313" key="1">
    <source>
        <dbReference type="EMBL" id="GBP51026.1"/>
    </source>
</evidence>
<organism evidence="1 2">
    <name type="scientific">Eumeta variegata</name>
    <name type="common">Bagworm moth</name>
    <name type="synonym">Eumeta japonica</name>
    <dbReference type="NCBI Taxonomy" id="151549"/>
    <lineage>
        <taxon>Eukaryota</taxon>
        <taxon>Metazoa</taxon>
        <taxon>Ecdysozoa</taxon>
        <taxon>Arthropoda</taxon>
        <taxon>Hexapoda</taxon>
        <taxon>Insecta</taxon>
        <taxon>Pterygota</taxon>
        <taxon>Neoptera</taxon>
        <taxon>Endopterygota</taxon>
        <taxon>Lepidoptera</taxon>
        <taxon>Glossata</taxon>
        <taxon>Ditrysia</taxon>
        <taxon>Tineoidea</taxon>
        <taxon>Psychidae</taxon>
        <taxon>Oiketicinae</taxon>
        <taxon>Eumeta</taxon>
    </lineage>
</organism>
<proteinExistence type="predicted"/>
<dbReference type="EMBL" id="BGZK01000572">
    <property type="protein sequence ID" value="GBP51026.1"/>
    <property type="molecule type" value="Genomic_DNA"/>
</dbReference>
<dbReference type="Proteomes" id="UP000299102">
    <property type="component" value="Unassembled WGS sequence"/>
</dbReference>
<sequence>MYLRATLCRYEFTQQSDKGAKVTDLRRTLLEWCSRERAYSKYDTRLTWVVGLFGYTSIVALKEFWHTTVCLVLALRVGTQSYAHDRNTIPLAICTGGSDFKHQEEDCIF</sequence>
<accession>A0A4C1WHV9</accession>
<comment type="caution">
    <text evidence="1">The sequence shown here is derived from an EMBL/GenBank/DDBJ whole genome shotgun (WGS) entry which is preliminary data.</text>
</comment>
<dbReference type="AlphaFoldDB" id="A0A4C1WHV9"/>
<keyword evidence="2" id="KW-1185">Reference proteome</keyword>
<reference evidence="1 2" key="1">
    <citation type="journal article" date="2019" name="Commun. Biol.">
        <title>The bagworm genome reveals a unique fibroin gene that provides high tensile strength.</title>
        <authorList>
            <person name="Kono N."/>
            <person name="Nakamura H."/>
            <person name="Ohtoshi R."/>
            <person name="Tomita M."/>
            <person name="Numata K."/>
            <person name="Arakawa K."/>
        </authorList>
    </citation>
    <scope>NUCLEOTIDE SEQUENCE [LARGE SCALE GENOMIC DNA]</scope>
</reference>
<protein>
    <submittedName>
        <fullName evidence="1">Uncharacterized protein</fullName>
    </submittedName>
</protein>
<evidence type="ECO:0000313" key="2">
    <source>
        <dbReference type="Proteomes" id="UP000299102"/>
    </source>
</evidence>
<name>A0A4C1WHV9_EUMVA</name>